<name>A0A643FGA4_IDEDE</name>
<evidence type="ECO:0000313" key="1">
    <source>
        <dbReference type="EMBL" id="KAB0583206.1"/>
    </source>
</evidence>
<proteinExistence type="predicted"/>
<accession>A0A643FGA4</accession>
<dbReference type="AlphaFoldDB" id="A0A643FGA4"/>
<dbReference type="OrthoDB" id="8911262at2"/>
<dbReference type="InterPro" id="IPR010710">
    <property type="entry name" value="DUF1289"/>
</dbReference>
<sequence length="82" mass="8605">MRPCPPLPVSAPAAASVPSPCIGICQIDPRTGWCAGCWRTLDEIAGWSTVDDARKRAVWAELPGRCVQAGGDPTLFLPDSAA</sequence>
<dbReference type="EMBL" id="VZPB01000017">
    <property type="protein sequence ID" value="KAB0583206.1"/>
    <property type="molecule type" value="Genomic_DNA"/>
</dbReference>
<organism evidence="1 2">
    <name type="scientific">Ideonella dechloratans</name>
    <dbReference type="NCBI Taxonomy" id="36863"/>
    <lineage>
        <taxon>Bacteria</taxon>
        <taxon>Pseudomonadati</taxon>
        <taxon>Pseudomonadota</taxon>
        <taxon>Betaproteobacteria</taxon>
        <taxon>Burkholderiales</taxon>
        <taxon>Sphaerotilaceae</taxon>
        <taxon>Ideonella</taxon>
    </lineage>
</organism>
<gene>
    <name evidence="1" type="ORF">F7Q92_09275</name>
</gene>
<keyword evidence="2" id="KW-1185">Reference proteome</keyword>
<protein>
    <submittedName>
        <fullName evidence="1">DUF1289 domain-containing protein</fullName>
    </submittedName>
</protein>
<dbReference type="PANTHER" id="PTHR35175:SF2">
    <property type="entry name" value="DUF1289 DOMAIN-CONTAINING PROTEIN"/>
    <property type="match status" value="1"/>
</dbReference>
<reference evidence="1 2" key="1">
    <citation type="submission" date="2019-09" db="EMBL/GenBank/DDBJ databases">
        <title>Draft genome sequences of 48 bacterial type strains from the CCUG.</title>
        <authorList>
            <person name="Tunovic T."/>
            <person name="Pineiro-Iglesias B."/>
            <person name="Unosson C."/>
            <person name="Inganas E."/>
            <person name="Ohlen M."/>
            <person name="Cardew S."/>
            <person name="Jensie-Markopoulos S."/>
            <person name="Salva-Serra F."/>
            <person name="Jaen-Luchoro D."/>
            <person name="Karlsson R."/>
            <person name="Svensson-Stadler L."/>
            <person name="Chun J."/>
            <person name="Moore E."/>
        </authorList>
    </citation>
    <scope>NUCLEOTIDE SEQUENCE [LARGE SCALE GENOMIC DNA]</scope>
    <source>
        <strain evidence="1 2">CCUG 30977</strain>
    </source>
</reference>
<dbReference type="Proteomes" id="UP000430120">
    <property type="component" value="Unassembled WGS sequence"/>
</dbReference>
<dbReference type="Pfam" id="PF06945">
    <property type="entry name" value="DUF1289"/>
    <property type="match status" value="1"/>
</dbReference>
<comment type="caution">
    <text evidence="1">The sequence shown here is derived from an EMBL/GenBank/DDBJ whole genome shotgun (WGS) entry which is preliminary data.</text>
</comment>
<evidence type="ECO:0000313" key="2">
    <source>
        <dbReference type="Proteomes" id="UP000430120"/>
    </source>
</evidence>
<dbReference type="PANTHER" id="PTHR35175">
    <property type="entry name" value="DUF1289 DOMAIN-CONTAINING PROTEIN"/>
    <property type="match status" value="1"/>
</dbReference>